<feature type="transmembrane region" description="Helical" evidence="14">
    <location>
        <begin position="84"/>
        <end position="105"/>
    </location>
</feature>
<reference evidence="15 16" key="1">
    <citation type="submission" date="2019-03" db="EMBL/GenBank/DDBJ databases">
        <title>Rhodosporidium diobovatum UCD-FST 08-225 genome sequencing, assembly, and annotation.</title>
        <authorList>
            <person name="Fakankun I.U."/>
            <person name="Fristensky B."/>
            <person name="Levin D.B."/>
        </authorList>
    </citation>
    <scope>NUCLEOTIDE SEQUENCE [LARGE SCALE GENOMIC DNA]</scope>
    <source>
        <strain evidence="15 16">UCD-FST 08-225</strain>
    </source>
</reference>
<dbReference type="GO" id="GO:0005789">
    <property type="term" value="C:endoplasmic reticulum membrane"/>
    <property type="evidence" value="ECO:0007669"/>
    <property type="project" value="UniProtKB-SubCell"/>
</dbReference>
<feature type="region of interest" description="Disordered" evidence="13">
    <location>
        <begin position="270"/>
        <end position="313"/>
    </location>
</feature>
<comment type="caution">
    <text evidence="15">The sequence shown here is derived from an EMBL/GenBank/DDBJ whole genome shotgun (WGS) entry which is preliminary data.</text>
</comment>
<comment type="catalytic activity">
    <reaction evidence="12">
        <text>n isopentenyl diphosphate + (2E,6E)-farnesyl diphosphate = a di-trans,poly-cis-polyprenyl diphosphate + n diphosphate</text>
        <dbReference type="Rhea" id="RHEA:53008"/>
        <dbReference type="Rhea" id="RHEA-COMP:19494"/>
        <dbReference type="ChEBI" id="CHEBI:33019"/>
        <dbReference type="ChEBI" id="CHEBI:128769"/>
        <dbReference type="ChEBI" id="CHEBI:136960"/>
        <dbReference type="ChEBI" id="CHEBI:175763"/>
        <dbReference type="EC" id="2.5.1.87"/>
    </reaction>
</comment>
<evidence type="ECO:0000313" key="16">
    <source>
        <dbReference type="Proteomes" id="UP000311382"/>
    </source>
</evidence>
<dbReference type="GO" id="GO:1904423">
    <property type="term" value="C:dehydrodolichyl diphosphate synthase complex"/>
    <property type="evidence" value="ECO:0007669"/>
    <property type="project" value="InterPro"/>
</dbReference>
<sequence>MCRARCRRCTGGQSDWAREQCGACTMRVASSSVCCIATVPVAFARDCESSRARRPSLSSAESASLSTPSLARQASTTRRECMSLVVQTLLYPLHLAVLASLHAVLASSRCVRLISRLAQLLPLHLPRRRRKGPSSAAQDLASKRWSKLPRHLAVALVPGRGGSEGLDALRDKVDGVRRLLQWCAELGIGALSVYDETGLLVRHAALVAHELDLALLGAAGDDELEGMATLGARTGAAKDLEGCPPPSPTATTTALPHGAAAVPLPDLAQDEAGSASSSTLVDTPSPPRPLSPSLSPSPSPSPSAAPPPPTLHLLSRAAGRPRLARLATHLAASSQKDLTAESVTHAIDSLPLSEPDLLLVLGGSYLRLRGFPPWQLRLTELHHAPHPTWLAAQRVRYAHVRAALDTYGRAEMRLGR</sequence>
<keyword evidence="11 14" id="KW-0472">Membrane</keyword>
<evidence type="ECO:0000256" key="4">
    <source>
        <dbReference type="ARBA" id="ARBA00005432"/>
    </source>
</evidence>
<evidence type="ECO:0000256" key="1">
    <source>
        <dbReference type="ARBA" id="ARBA00001946"/>
    </source>
</evidence>
<dbReference type="EC" id="2.5.1.87" evidence="5"/>
<name>A0A5C5G1Q1_9BASI</name>
<evidence type="ECO:0000256" key="6">
    <source>
        <dbReference type="ARBA" id="ARBA00022679"/>
    </source>
</evidence>
<evidence type="ECO:0000256" key="12">
    <source>
        <dbReference type="ARBA" id="ARBA00047353"/>
    </source>
</evidence>
<organism evidence="15 16">
    <name type="scientific">Rhodotorula diobovata</name>
    <dbReference type="NCBI Taxonomy" id="5288"/>
    <lineage>
        <taxon>Eukaryota</taxon>
        <taxon>Fungi</taxon>
        <taxon>Dikarya</taxon>
        <taxon>Basidiomycota</taxon>
        <taxon>Pucciniomycotina</taxon>
        <taxon>Microbotryomycetes</taxon>
        <taxon>Sporidiobolales</taxon>
        <taxon>Sporidiobolaceae</taxon>
        <taxon>Rhodotorula</taxon>
    </lineage>
</organism>
<dbReference type="EMBL" id="SOZI01000019">
    <property type="protein sequence ID" value="TNY22875.1"/>
    <property type="molecule type" value="Genomic_DNA"/>
</dbReference>
<dbReference type="InterPro" id="IPR036424">
    <property type="entry name" value="UPP_synth-like_sf"/>
</dbReference>
<feature type="compositionally biased region" description="Pro residues" evidence="13">
    <location>
        <begin position="284"/>
        <end position="310"/>
    </location>
</feature>
<evidence type="ECO:0000256" key="14">
    <source>
        <dbReference type="SAM" id="Phobius"/>
    </source>
</evidence>
<dbReference type="PANTHER" id="PTHR21528:SF0">
    <property type="entry name" value="DEHYDRODOLICHYL DIPHOSPHATE SYNTHASE COMPLEX SUBUNIT NUS1"/>
    <property type="match status" value="1"/>
</dbReference>
<evidence type="ECO:0000256" key="7">
    <source>
        <dbReference type="ARBA" id="ARBA00022692"/>
    </source>
</evidence>
<keyword evidence="7 14" id="KW-0812">Transmembrane</keyword>
<comment type="similarity">
    <text evidence="4">Belongs to the UPP synthase family.</text>
</comment>
<keyword evidence="6" id="KW-0808">Transferase</keyword>
<dbReference type="Proteomes" id="UP000311382">
    <property type="component" value="Unassembled WGS sequence"/>
</dbReference>
<evidence type="ECO:0000313" key="15">
    <source>
        <dbReference type="EMBL" id="TNY22875.1"/>
    </source>
</evidence>
<protein>
    <recommendedName>
        <fullName evidence="5">ditrans,polycis-polyprenyl diphosphate synthase [(2E,6E)-farnesyldiphosphate specific]</fullName>
        <ecNumber evidence="5">2.5.1.87</ecNumber>
    </recommendedName>
</protein>
<dbReference type="UniPathway" id="UPA00378"/>
<keyword evidence="8" id="KW-0256">Endoplasmic reticulum</keyword>
<evidence type="ECO:0000256" key="10">
    <source>
        <dbReference type="ARBA" id="ARBA00022989"/>
    </source>
</evidence>
<evidence type="ECO:0000256" key="3">
    <source>
        <dbReference type="ARBA" id="ARBA00004922"/>
    </source>
</evidence>
<keyword evidence="16" id="KW-1185">Reference proteome</keyword>
<accession>A0A5C5G1Q1</accession>
<dbReference type="InterPro" id="IPR038887">
    <property type="entry name" value="Nus1/NgBR"/>
</dbReference>
<evidence type="ECO:0000256" key="2">
    <source>
        <dbReference type="ARBA" id="ARBA00004586"/>
    </source>
</evidence>
<comment type="pathway">
    <text evidence="3">Protein modification; protein glycosylation.</text>
</comment>
<dbReference type="GO" id="GO:0045547">
    <property type="term" value="F:ditrans,polycis-polyprenyl diphosphate synthase [(2E,6E)-farnesyl diphosphate specific] activity"/>
    <property type="evidence" value="ECO:0007669"/>
    <property type="project" value="UniProtKB-EC"/>
</dbReference>
<dbReference type="STRING" id="5288.A0A5C5G1Q1"/>
<gene>
    <name evidence="15" type="ORF">DMC30DRAFT_391182</name>
</gene>
<dbReference type="Gene3D" id="3.40.1180.10">
    <property type="entry name" value="Decaprenyl diphosphate synthase-like"/>
    <property type="match status" value="1"/>
</dbReference>
<evidence type="ECO:0000256" key="8">
    <source>
        <dbReference type="ARBA" id="ARBA00022824"/>
    </source>
</evidence>
<proteinExistence type="inferred from homology"/>
<dbReference type="SUPFAM" id="SSF64005">
    <property type="entry name" value="Undecaprenyl diphosphate synthase"/>
    <property type="match status" value="2"/>
</dbReference>
<keyword evidence="10 14" id="KW-1133">Transmembrane helix</keyword>
<evidence type="ECO:0000256" key="11">
    <source>
        <dbReference type="ARBA" id="ARBA00023136"/>
    </source>
</evidence>
<evidence type="ECO:0000256" key="13">
    <source>
        <dbReference type="SAM" id="MobiDB-lite"/>
    </source>
</evidence>
<dbReference type="AlphaFoldDB" id="A0A5C5G1Q1"/>
<comment type="cofactor">
    <cofactor evidence="1">
        <name>Mg(2+)</name>
        <dbReference type="ChEBI" id="CHEBI:18420"/>
    </cofactor>
</comment>
<evidence type="ECO:0000256" key="5">
    <source>
        <dbReference type="ARBA" id="ARBA00012596"/>
    </source>
</evidence>
<dbReference type="PANTHER" id="PTHR21528">
    <property type="entry name" value="DEHYDRODOLICHYL DIPHOSPHATE SYNTHASE COMPLEX SUBUNIT NUS1"/>
    <property type="match status" value="1"/>
</dbReference>
<dbReference type="OrthoDB" id="3057168at2759"/>
<evidence type="ECO:0000256" key="9">
    <source>
        <dbReference type="ARBA" id="ARBA00022842"/>
    </source>
</evidence>
<comment type="subcellular location">
    <subcellularLocation>
        <location evidence="2">Endoplasmic reticulum membrane</location>
    </subcellularLocation>
</comment>
<keyword evidence="9" id="KW-0460">Magnesium</keyword>